<dbReference type="Pfam" id="PF00132">
    <property type="entry name" value="Hexapep"/>
    <property type="match status" value="1"/>
</dbReference>
<dbReference type="CDD" id="cd03349">
    <property type="entry name" value="LbH_XAT"/>
    <property type="match status" value="1"/>
</dbReference>
<dbReference type="InterPro" id="IPR001451">
    <property type="entry name" value="Hexapep"/>
</dbReference>
<dbReference type="Gene3D" id="2.160.10.10">
    <property type="entry name" value="Hexapeptide repeat proteins"/>
    <property type="match status" value="1"/>
</dbReference>
<evidence type="ECO:0000313" key="5">
    <source>
        <dbReference type="EMBL" id="MBH0238972.1"/>
    </source>
</evidence>
<dbReference type="RefSeq" id="WP_197312053.1">
    <property type="nucleotide sequence ID" value="NZ_JADZLT010000052.1"/>
</dbReference>
<keyword evidence="4" id="KW-0012">Acyltransferase</keyword>
<dbReference type="PANTHER" id="PTHR43300">
    <property type="entry name" value="ACETYLTRANSFERASE"/>
    <property type="match status" value="1"/>
</dbReference>
<dbReference type="PROSITE" id="PS00101">
    <property type="entry name" value="HEXAPEP_TRANSFERASES"/>
    <property type="match status" value="1"/>
</dbReference>
<dbReference type="InterPro" id="IPR050179">
    <property type="entry name" value="Trans_hexapeptide_repeat"/>
</dbReference>
<evidence type="ECO:0000256" key="3">
    <source>
        <dbReference type="ARBA" id="ARBA00022737"/>
    </source>
</evidence>
<comment type="similarity">
    <text evidence="1">Belongs to the transferase hexapeptide repeat family.</text>
</comment>
<dbReference type="PANTHER" id="PTHR43300:SF11">
    <property type="entry name" value="ACETYLTRANSFERASE RV3034C-RELATED"/>
    <property type="match status" value="1"/>
</dbReference>
<keyword evidence="6" id="KW-1185">Reference proteome</keyword>
<organism evidence="5 6">
    <name type="scientific">Methylobrevis albus</name>
    <dbReference type="NCBI Taxonomy" id="2793297"/>
    <lineage>
        <taxon>Bacteria</taxon>
        <taxon>Pseudomonadati</taxon>
        <taxon>Pseudomonadota</taxon>
        <taxon>Alphaproteobacteria</taxon>
        <taxon>Hyphomicrobiales</taxon>
        <taxon>Pleomorphomonadaceae</taxon>
        <taxon>Methylobrevis</taxon>
    </lineage>
</organism>
<evidence type="ECO:0000256" key="4">
    <source>
        <dbReference type="ARBA" id="ARBA00023315"/>
    </source>
</evidence>
<dbReference type="InterPro" id="IPR018357">
    <property type="entry name" value="Hexapep_transf_CS"/>
</dbReference>
<evidence type="ECO:0000313" key="6">
    <source>
        <dbReference type="Proteomes" id="UP000631694"/>
    </source>
</evidence>
<protein>
    <submittedName>
        <fullName evidence="5">CatB-related O-acetyltransferase</fullName>
    </submittedName>
</protein>
<dbReference type="Proteomes" id="UP000631694">
    <property type="component" value="Unassembled WGS sequence"/>
</dbReference>
<dbReference type="EMBL" id="JADZLT010000052">
    <property type="protein sequence ID" value="MBH0238972.1"/>
    <property type="molecule type" value="Genomic_DNA"/>
</dbReference>
<keyword evidence="3" id="KW-0677">Repeat</keyword>
<name>A0A931MYZ6_9HYPH</name>
<gene>
    <name evidence="5" type="ORF">I5731_14155</name>
</gene>
<dbReference type="SUPFAM" id="SSF51161">
    <property type="entry name" value="Trimeric LpxA-like enzymes"/>
    <property type="match status" value="1"/>
</dbReference>
<comment type="caution">
    <text evidence="5">The sequence shown here is derived from an EMBL/GenBank/DDBJ whole genome shotgun (WGS) entry which is preliminary data.</text>
</comment>
<dbReference type="InterPro" id="IPR011004">
    <property type="entry name" value="Trimer_LpxA-like_sf"/>
</dbReference>
<keyword evidence="2" id="KW-0808">Transferase</keyword>
<sequence length="239" mass="25394">MDGAMIGRDDGAAHSDTFFKFKPQSISGKVTAESPSAGAHCQFSGQCQMGAFSYIGAGSTCNNVDIGRYCSIAPNVAIGPTNHPLDFLTTNLVAFGSTGPFSGSQAFREMLSGEKFGGNVRTRIGNDVWIGRGVTVVRGITVGDGAVIAAGAVVTKDVPPYAIVGGVPAKLIRHRFDSATIQRLQRLAWWNYDLRHAVEHGLRYGNVPAALDLLEELIADGQLPTFEPTVRVLDANTKL</sequence>
<dbReference type="GO" id="GO:0016746">
    <property type="term" value="F:acyltransferase activity"/>
    <property type="evidence" value="ECO:0007669"/>
    <property type="project" value="UniProtKB-KW"/>
</dbReference>
<proteinExistence type="inferred from homology"/>
<evidence type="ECO:0000256" key="2">
    <source>
        <dbReference type="ARBA" id="ARBA00022679"/>
    </source>
</evidence>
<accession>A0A931MYZ6</accession>
<evidence type="ECO:0000256" key="1">
    <source>
        <dbReference type="ARBA" id="ARBA00007274"/>
    </source>
</evidence>
<dbReference type="AlphaFoldDB" id="A0A931MYZ6"/>
<reference evidence="5" key="1">
    <citation type="submission" date="2020-12" db="EMBL/GenBank/DDBJ databases">
        <title>Methylobrevis albus sp. nov., isolated from fresh water lack sediment.</title>
        <authorList>
            <person name="Zou Q."/>
        </authorList>
    </citation>
    <scope>NUCLEOTIDE SEQUENCE</scope>
    <source>
        <strain evidence="5">L22</strain>
    </source>
</reference>